<protein>
    <submittedName>
        <fullName evidence="1">Uncharacterized protein</fullName>
    </submittedName>
</protein>
<dbReference type="AlphaFoldDB" id="A0A7S4FKV3"/>
<reference evidence="1" key="1">
    <citation type="submission" date="2021-01" db="EMBL/GenBank/DDBJ databases">
        <authorList>
            <person name="Corre E."/>
            <person name="Pelletier E."/>
            <person name="Niang G."/>
            <person name="Scheremetjew M."/>
            <person name="Finn R."/>
            <person name="Kale V."/>
            <person name="Holt S."/>
            <person name="Cochrane G."/>
            <person name="Meng A."/>
            <person name="Brown T."/>
            <person name="Cohen L."/>
        </authorList>
    </citation>
    <scope>NUCLEOTIDE SEQUENCE</scope>
    <source>
        <strain evidence="1">CCMP1594</strain>
    </source>
</reference>
<evidence type="ECO:0000313" key="1">
    <source>
        <dbReference type="EMBL" id="CAE0800031.1"/>
    </source>
</evidence>
<accession>A0A7S4FKV3</accession>
<organism evidence="1">
    <name type="scientific">Eutreptiella gymnastica</name>
    <dbReference type="NCBI Taxonomy" id="73025"/>
    <lineage>
        <taxon>Eukaryota</taxon>
        <taxon>Discoba</taxon>
        <taxon>Euglenozoa</taxon>
        <taxon>Euglenida</taxon>
        <taxon>Spirocuta</taxon>
        <taxon>Euglenophyceae</taxon>
        <taxon>Eutreptiales</taxon>
        <taxon>Eutreptiaceae</taxon>
        <taxon>Eutreptiella</taxon>
    </lineage>
</organism>
<dbReference type="EMBL" id="HBJA01033242">
    <property type="protein sequence ID" value="CAE0800031.1"/>
    <property type="molecule type" value="Transcribed_RNA"/>
</dbReference>
<gene>
    <name evidence="1" type="ORF">EGYM00163_LOCUS11152</name>
</gene>
<sequence>MQLVLLLAAQPRKPIPNPMISGANGNGNDDAKILVNSFRKAVGGREGAKRLLLVAPAFVMKVCHAVCYLSICEPVLHKTEPYPIWQGAHTMGHLGLQPFAIQHGTVGGQWGLPSIIPQPTPISVRLCPRDAHAATCSGHSRCTALAADACADGHCRLQRAHCRGVLGVKWAVGSACTARVLSPAHFTSASHPLGWGWTRRRGVLNRGRLKGGPGRSRLMGALRWTESPRPL</sequence>
<name>A0A7S4FKV3_9EUGL</name>
<proteinExistence type="predicted"/>